<protein>
    <submittedName>
        <fullName evidence="1">Uncharacterized protein</fullName>
    </submittedName>
</protein>
<accession>A0A0F9KJQ9</accession>
<sequence length="80" mass="9319">MTELKISISDDLAKKIEEHPEINWASIIGTAIENYLNQLKLYDGTITTEEIHKLSEYTLNDFLGEEPDLYTDQDLVKRYK</sequence>
<organism evidence="1">
    <name type="scientific">marine sediment metagenome</name>
    <dbReference type="NCBI Taxonomy" id="412755"/>
    <lineage>
        <taxon>unclassified sequences</taxon>
        <taxon>metagenomes</taxon>
        <taxon>ecological metagenomes</taxon>
    </lineage>
</organism>
<name>A0A0F9KJQ9_9ZZZZ</name>
<dbReference type="EMBL" id="LAZR01007899">
    <property type="protein sequence ID" value="KKM82198.1"/>
    <property type="molecule type" value="Genomic_DNA"/>
</dbReference>
<evidence type="ECO:0000313" key="1">
    <source>
        <dbReference type="EMBL" id="KKM82198.1"/>
    </source>
</evidence>
<dbReference type="AlphaFoldDB" id="A0A0F9KJQ9"/>
<proteinExistence type="predicted"/>
<gene>
    <name evidence="1" type="ORF">LCGC14_1321990</name>
</gene>
<reference evidence="1" key="1">
    <citation type="journal article" date="2015" name="Nature">
        <title>Complex archaea that bridge the gap between prokaryotes and eukaryotes.</title>
        <authorList>
            <person name="Spang A."/>
            <person name="Saw J.H."/>
            <person name="Jorgensen S.L."/>
            <person name="Zaremba-Niedzwiedzka K."/>
            <person name="Martijn J."/>
            <person name="Lind A.E."/>
            <person name="van Eijk R."/>
            <person name="Schleper C."/>
            <person name="Guy L."/>
            <person name="Ettema T.J."/>
        </authorList>
    </citation>
    <scope>NUCLEOTIDE SEQUENCE</scope>
</reference>
<comment type="caution">
    <text evidence="1">The sequence shown here is derived from an EMBL/GenBank/DDBJ whole genome shotgun (WGS) entry which is preliminary data.</text>
</comment>